<reference evidence="2 4" key="2">
    <citation type="journal article" date="2018" name="Plant J.">
        <title>The Physcomitrella patens chromosome-scale assembly reveals moss genome structure and evolution.</title>
        <authorList>
            <person name="Lang D."/>
            <person name="Ullrich K.K."/>
            <person name="Murat F."/>
            <person name="Fuchs J."/>
            <person name="Jenkins J."/>
            <person name="Haas F.B."/>
            <person name="Piednoel M."/>
            <person name="Gundlach H."/>
            <person name="Van Bel M."/>
            <person name="Meyberg R."/>
            <person name="Vives C."/>
            <person name="Morata J."/>
            <person name="Symeonidi A."/>
            <person name="Hiss M."/>
            <person name="Muchero W."/>
            <person name="Kamisugi Y."/>
            <person name="Saleh O."/>
            <person name="Blanc G."/>
            <person name="Decker E.L."/>
            <person name="van Gessel N."/>
            <person name="Grimwood J."/>
            <person name="Hayes R.D."/>
            <person name="Graham S.W."/>
            <person name="Gunter L.E."/>
            <person name="McDaniel S.F."/>
            <person name="Hoernstein S.N.W."/>
            <person name="Larsson A."/>
            <person name="Li F.W."/>
            <person name="Perroud P.F."/>
            <person name="Phillips J."/>
            <person name="Ranjan P."/>
            <person name="Rokshar D.S."/>
            <person name="Rothfels C.J."/>
            <person name="Schneider L."/>
            <person name="Shu S."/>
            <person name="Stevenson D.W."/>
            <person name="Thummler F."/>
            <person name="Tillich M."/>
            <person name="Villarreal Aguilar J.C."/>
            <person name="Widiez T."/>
            <person name="Wong G.K."/>
            <person name="Wymore A."/>
            <person name="Zhang Y."/>
            <person name="Zimmer A.D."/>
            <person name="Quatrano R.S."/>
            <person name="Mayer K.F.X."/>
            <person name="Goodstein D."/>
            <person name="Casacuberta J.M."/>
            <person name="Vandepoele K."/>
            <person name="Reski R."/>
            <person name="Cuming A.C."/>
            <person name="Tuskan G.A."/>
            <person name="Maumus F."/>
            <person name="Salse J."/>
            <person name="Schmutz J."/>
            <person name="Rensing S.A."/>
        </authorList>
    </citation>
    <scope>NUCLEOTIDE SEQUENCE [LARGE SCALE GENOMIC DNA]</scope>
    <source>
        <strain evidence="3 4">cv. Gransden 2004</strain>
    </source>
</reference>
<dbReference type="Gramene" id="Pp3c24_4580V3.1">
    <property type="protein sequence ID" value="Pp3c24_4580V3.1"/>
    <property type="gene ID" value="Pp3c24_4580"/>
</dbReference>
<dbReference type="InParanoid" id="A0A2K1IFI1"/>
<evidence type="ECO:0000256" key="1">
    <source>
        <dbReference type="SAM" id="Phobius"/>
    </source>
</evidence>
<dbReference type="AlphaFoldDB" id="A0A2K1IFI1"/>
<reference evidence="3" key="3">
    <citation type="submission" date="2020-12" db="UniProtKB">
        <authorList>
            <consortium name="EnsemblPlants"/>
        </authorList>
    </citation>
    <scope>IDENTIFICATION</scope>
</reference>
<evidence type="ECO:0000313" key="4">
    <source>
        <dbReference type="Proteomes" id="UP000006727"/>
    </source>
</evidence>
<dbReference type="Proteomes" id="UP000006727">
    <property type="component" value="Chromosome 24"/>
</dbReference>
<keyword evidence="1" id="KW-1133">Transmembrane helix</keyword>
<dbReference type="EnsemblPlants" id="Pp3c24_4580V3.1">
    <property type="protein sequence ID" value="Pp3c24_4580V3.1"/>
    <property type="gene ID" value="Pp3c24_4580"/>
</dbReference>
<proteinExistence type="predicted"/>
<reference evidence="2 4" key="1">
    <citation type="journal article" date="2008" name="Science">
        <title>The Physcomitrella genome reveals evolutionary insights into the conquest of land by plants.</title>
        <authorList>
            <person name="Rensing S."/>
            <person name="Lang D."/>
            <person name="Zimmer A."/>
            <person name="Terry A."/>
            <person name="Salamov A."/>
            <person name="Shapiro H."/>
            <person name="Nishiyama T."/>
            <person name="Perroud P.-F."/>
            <person name="Lindquist E."/>
            <person name="Kamisugi Y."/>
            <person name="Tanahashi T."/>
            <person name="Sakakibara K."/>
            <person name="Fujita T."/>
            <person name="Oishi K."/>
            <person name="Shin-I T."/>
            <person name="Kuroki Y."/>
            <person name="Toyoda A."/>
            <person name="Suzuki Y."/>
            <person name="Hashimoto A."/>
            <person name="Yamaguchi K."/>
            <person name="Sugano A."/>
            <person name="Kohara Y."/>
            <person name="Fujiyama A."/>
            <person name="Anterola A."/>
            <person name="Aoki S."/>
            <person name="Ashton N."/>
            <person name="Barbazuk W.B."/>
            <person name="Barker E."/>
            <person name="Bennetzen J."/>
            <person name="Bezanilla M."/>
            <person name="Blankenship R."/>
            <person name="Cho S.H."/>
            <person name="Dutcher S."/>
            <person name="Estelle M."/>
            <person name="Fawcett J.A."/>
            <person name="Gundlach H."/>
            <person name="Hanada K."/>
            <person name="Heyl A."/>
            <person name="Hicks K.A."/>
            <person name="Hugh J."/>
            <person name="Lohr M."/>
            <person name="Mayer K."/>
            <person name="Melkozernov A."/>
            <person name="Murata T."/>
            <person name="Nelson D."/>
            <person name="Pils B."/>
            <person name="Prigge M."/>
            <person name="Reiss B."/>
            <person name="Renner T."/>
            <person name="Rombauts S."/>
            <person name="Rushton P."/>
            <person name="Sanderfoot A."/>
            <person name="Schween G."/>
            <person name="Shiu S.-H."/>
            <person name="Stueber K."/>
            <person name="Theodoulou F.L."/>
            <person name="Tu H."/>
            <person name="Van de Peer Y."/>
            <person name="Verrier P.J."/>
            <person name="Waters E."/>
            <person name="Wood A."/>
            <person name="Yang L."/>
            <person name="Cove D."/>
            <person name="Cuming A."/>
            <person name="Hasebe M."/>
            <person name="Lucas S."/>
            <person name="Mishler D.B."/>
            <person name="Reski R."/>
            <person name="Grigoriev I."/>
            <person name="Quatrano R.S."/>
            <person name="Boore J.L."/>
        </authorList>
    </citation>
    <scope>NUCLEOTIDE SEQUENCE [LARGE SCALE GENOMIC DNA]</scope>
    <source>
        <strain evidence="3 4">cv. Gransden 2004</strain>
    </source>
</reference>
<keyword evidence="1" id="KW-0472">Membrane</keyword>
<dbReference type="EMBL" id="ABEU02000024">
    <property type="protein sequence ID" value="PNR28033.1"/>
    <property type="molecule type" value="Genomic_DNA"/>
</dbReference>
<feature type="transmembrane region" description="Helical" evidence="1">
    <location>
        <begin position="20"/>
        <end position="43"/>
    </location>
</feature>
<evidence type="ECO:0000313" key="3">
    <source>
        <dbReference type="EnsemblPlants" id="Pp3c24_4580V3.1"/>
    </source>
</evidence>
<gene>
    <name evidence="2" type="ORF">PHYPA_028625</name>
</gene>
<keyword evidence="4" id="KW-1185">Reference proteome</keyword>
<organism evidence="2">
    <name type="scientific">Physcomitrium patens</name>
    <name type="common">Spreading-leaved earth moss</name>
    <name type="synonym">Physcomitrella patens</name>
    <dbReference type="NCBI Taxonomy" id="3218"/>
    <lineage>
        <taxon>Eukaryota</taxon>
        <taxon>Viridiplantae</taxon>
        <taxon>Streptophyta</taxon>
        <taxon>Embryophyta</taxon>
        <taxon>Bryophyta</taxon>
        <taxon>Bryophytina</taxon>
        <taxon>Bryopsida</taxon>
        <taxon>Funariidae</taxon>
        <taxon>Funariales</taxon>
        <taxon>Funariaceae</taxon>
        <taxon>Physcomitrium</taxon>
    </lineage>
</organism>
<evidence type="ECO:0000313" key="2">
    <source>
        <dbReference type="EMBL" id="PNR28033.1"/>
    </source>
</evidence>
<protein>
    <submittedName>
        <fullName evidence="2 3">Uncharacterized protein</fullName>
    </submittedName>
</protein>
<accession>A0A2K1IFI1</accession>
<sequence>MWFIEGVFHNYFGRFFFRLFLLLLCTFVHLIGILIQTFVYFVCKSYHNGNIDQNALSEHLDGYLRECMPLKSPISLEALETELEDR</sequence>
<name>A0A2K1IFI1_PHYPA</name>
<keyword evidence="1" id="KW-0812">Transmembrane</keyword>